<name>A0A401G8V0_9APHY</name>
<dbReference type="Pfam" id="PF00149">
    <property type="entry name" value="Metallophos"/>
    <property type="match status" value="1"/>
</dbReference>
<proteinExistence type="predicted"/>
<dbReference type="OrthoDB" id="630188at2759"/>
<reference evidence="2 3" key="1">
    <citation type="journal article" date="2018" name="Sci. Rep.">
        <title>Genome sequence of the cauliflower mushroom Sparassis crispa (Hanabiratake) and its association with beneficial usage.</title>
        <authorList>
            <person name="Kiyama R."/>
            <person name="Furutani Y."/>
            <person name="Kawaguchi K."/>
            <person name="Nakanishi T."/>
        </authorList>
    </citation>
    <scope>NUCLEOTIDE SEQUENCE [LARGE SCALE GENOMIC DNA]</scope>
</reference>
<feature type="domain" description="Calcineurin-like phosphoesterase" evidence="1">
    <location>
        <begin position="49"/>
        <end position="228"/>
    </location>
</feature>
<dbReference type="Proteomes" id="UP000287166">
    <property type="component" value="Unassembled WGS sequence"/>
</dbReference>
<dbReference type="PANTHER" id="PTHR12905">
    <property type="entry name" value="METALLOPHOSPHOESTERASE"/>
    <property type="match status" value="1"/>
</dbReference>
<dbReference type="AlphaFoldDB" id="A0A401G8V0"/>
<sequence length="306" mass="33673">MNGLDSLLNRRPSTVWEQFWFSPAIFLARWAYARCQEAYAATRSNADAIRVVCISDTHNAHPSLPELPPGDILIHAGDLTQSGTLEELSEALNWLSIQPHPHKIFIAGNHDSALAEPAFRDAALSAHPDLIYLDKSSVSLTVRGRDLIVYGSPDTPCHGSWPFQYPRVPASQARSSSVWSEMPIQTDVLITHGPPAFHLDMGGSGCMALLHAVWRVRPRLHVFGHIHGGRGIEYAHWTQAQMAFEAICSTRGVWWSMLTLVWETLRSALGRQIGNQVTHGGTVMVNAAAVGGLRDEKLRGAIVVEI</sequence>
<dbReference type="RefSeq" id="XP_027609504.1">
    <property type="nucleotide sequence ID" value="XM_027753703.1"/>
</dbReference>
<evidence type="ECO:0000313" key="2">
    <source>
        <dbReference type="EMBL" id="GBE78591.1"/>
    </source>
</evidence>
<dbReference type="InterPro" id="IPR029052">
    <property type="entry name" value="Metallo-depent_PP-like"/>
</dbReference>
<dbReference type="InterPro" id="IPR051693">
    <property type="entry name" value="UPF0046_metallophosphoest"/>
</dbReference>
<accession>A0A401G8V0</accession>
<protein>
    <submittedName>
        <fullName evidence="2">Metallophosphoesterase domain-containing protein</fullName>
    </submittedName>
</protein>
<dbReference type="InParanoid" id="A0A401G8V0"/>
<gene>
    <name evidence="2" type="ORF">SCP_0114800</name>
</gene>
<dbReference type="PANTHER" id="PTHR12905:SF28">
    <property type="entry name" value="RHAMNOGALACTURONATE LYASE C-RELATED"/>
    <property type="match status" value="1"/>
</dbReference>
<dbReference type="CDD" id="cd07379">
    <property type="entry name" value="MPP_239FB"/>
    <property type="match status" value="1"/>
</dbReference>
<organism evidence="2 3">
    <name type="scientific">Sparassis crispa</name>
    <dbReference type="NCBI Taxonomy" id="139825"/>
    <lineage>
        <taxon>Eukaryota</taxon>
        <taxon>Fungi</taxon>
        <taxon>Dikarya</taxon>
        <taxon>Basidiomycota</taxon>
        <taxon>Agaricomycotina</taxon>
        <taxon>Agaricomycetes</taxon>
        <taxon>Polyporales</taxon>
        <taxon>Sparassidaceae</taxon>
        <taxon>Sparassis</taxon>
    </lineage>
</organism>
<dbReference type="GeneID" id="38775508"/>
<dbReference type="Gene3D" id="3.60.21.10">
    <property type="match status" value="1"/>
</dbReference>
<evidence type="ECO:0000313" key="3">
    <source>
        <dbReference type="Proteomes" id="UP000287166"/>
    </source>
</evidence>
<dbReference type="GO" id="GO:0016787">
    <property type="term" value="F:hydrolase activity"/>
    <property type="evidence" value="ECO:0007669"/>
    <property type="project" value="InterPro"/>
</dbReference>
<keyword evidence="3" id="KW-1185">Reference proteome</keyword>
<dbReference type="SUPFAM" id="SSF56300">
    <property type="entry name" value="Metallo-dependent phosphatases"/>
    <property type="match status" value="1"/>
</dbReference>
<evidence type="ECO:0000259" key="1">
    <source>
        <dbReference type="Pfam" id="PF00149"/>
    </source>
</evidence>
<comment type="caution">
    <text evidence="2">The sequence shown here is derived from an EMBL/GenBank/DDBJ whole genome shotgun (WGS) entry which is preliminary data.</text>
</comment>
<dbReference type="EMBL" id="BFAD01000001">
    <property type="protein sequence ID" value="GBE78591.1"/>
    <property type="molecule type" value="Genomic_DNA"/>
</dbReference>
<dbReference type="InterPro" id="IPR004843">
    <property type="entry name" value="Calcineurin-like_PHP"/>
</dbReference>